<dbReference type="AlphaFoldDB" id="A0A4Y7PS88"/>
<accession>A0A4Y7PS88</accession>
<proteinExistence type="predicted"/>
<sequence length="103" mass="11833">MENAAGMVPSGAQRAPADVLEMIFLICLPESNPKNYDHVTFPRPSMCEAPMVFGQICQSWRDVALSTPRLWACLSIPEEWSSMIWMKEWLRRSQSLPLSFQWT</sequence>
<dbReference type="OrthoDB" id="3063971at2759"/>
<dbReference type="Proteomes" id="UP000294933">
    <property type="component" value="Unassembled WGS sequence"/>
</dbReference>
<organism evidence="1 2">
    <name type="scientific">Rickenella mellea</name>
    <dbReference type="NCBI Taxonomy" id="50990"/>
    <lineage>
        <taxon>Eukaryota</taxon>
        <taxon>Fungi</taxon>
        <taxon>Dikarya</taxon>
        <taxon>Basidiomycota</taxon>
        <taxon>Agaricomycotina</taxon>
        <taxon>Agaricomycetes</taxon>
        <taxon>Hymenochaetales</taxon>
        <taxon>Rickenellaceae</taxon>
        <taxon>Rickenella</taxon>
    </lineage>
</organism>
<protein>
    <recommendedName>
        <fullName evidence="3">F-box domain-containing protein</fullName>
    </recommendedName>
</protein>
<dbReference type="EMBL" id="ML170214">
    <property type="protein sequence ID" value="TDL17958.1"/>
    <property type="molecule type" value="Genomic_DNA"/>
</dbReference>
<dbReference type="STRING" id="50990.A0A4Y7PS88"/>
<reference evidence="1 2" key="1">
    <citation type="submission" date="2018-06" db="EMBL/GenBank/DDBJ databases">
        <title>A transcriptomic atlas of mushroom development highlights an independent origin of complex multicellularity.</title>
        <authorList>
            <consortium name="DOE Joint Genome Institute"/>
            <person name="Krizsan K."/>
            <person name="Almasi E."/>
            <person name="Merenyi Z."/>
            <person name="Sahu N."/>
            <person name="Viragh M."/>
            <person name="Koszo T."/>
            <person name="Mondo S."/>
            <person name="Kiss B."/>
            <person name="Balint B."/>
            <person name="Kues U."/>
            <person name="Barry K."/>
            <person name="Hegedus J.C."/>
            <person name="Henrissat B."/>
            <person name="Johnson J."/>
            <person name="Lipzen A."/>
            <person name="Ohm R."/>
            <person name="Nagy I."/>
            <person name="Pangilinan J."/>
            <person name="Yan J."/>
            <person name="Xiong Y."/>
            <person name="Grigoriev I.V."/>
            <person name="Hibbett D.S."/>
            <person name="Nagy L.G."/>
        </authorList>
    </citation>
    <scope>NUCLEOTIDE SEQUENCE [LARGE SCALE GENOMIC DNA]</scope>
    <source>
        <strain evidence="1 2">SZMC22713</strain>
    </source>
</reference>
<keyword evidence="2" id="KW-1185">Reference proteome</keyword>
<gene>
    <name evidence="1" type="ORF">BD410DRAFT_793836</name>
</gene>
<dbReference type="VEuPathDB" id="FungiDB:BD410DRAFT_793836"/>
<evidence type="ECO:0000313" key="1">
    <source>
        <dbReference type="EMBL" id="TDL17958.1"/>
    </source>
</evidence>
<evidence type="ECO:0008006" key="3">
    <source>
        <dbReference type="Google" id="ProtNLM"/>
    </source>
</evidence>
<name>A0A4Y7PS88_9AGAM</name>
<evidence type="ECO:0000313" key="2">
    <source>
        <dbReference type="Proteomes" id="UP000294933"/>
    </source>
</evidence>